<protein>
    <recommendedName>
        <fullName evidence="4">PH domain-containing protein</fullName>
    </recommendedName>
</protein>
<evidence type="ECO:0000256" key="1">
    <source>
        <dbReference type="SAM" id="Phobius"/>
    </source>
</evidence>
<gene>
    <name evidence="2" type="ORF">WMO26_06625</name>
</gene>
<reference evidence="2 3" key="1">
    <citation type="submission" date="2024-03" db="EMBL/GenBank/DDBJ databases">
        <title>Human intestinal bacterial collection.</title>
        <authorList>
            <person name="Pauvert C."/>
            <person name="Hitch T.C.A."/>
            <person name="Clavel T."/>
        </authorList>
    </citation>
    <scope>NUCLEOTIDE SEQUENCE [LARGE SCALE GENOMIC DNA]</scope>
    <source>
        <strain evidence="2 3">CLA-JM-H44</strain>
    </source>
</reference>
<feature type="transmembrane region" description="Helical" evidence="1">
    <location>
        <begin position="15"/>
        <end position="34"/>
    </location>
</feature>
<evidence type="ECO:0000313" key="2">
    <source>
        <dbReference type="EMBL" id="MEQ2440495.1"/>
    </source>
</evidence>
<sequence length="147" mass="16532">MQKGSLIVTTKKVQIVRLAILAVSFPFFYFIGIYCLNNPAAFRPISRTCYESFSYLFGTVLIAFPIVAILTVWKSQSSYVAVYETCVEGCTAFKGTKFHLPFSAIQSIYAAKHRLFIQTKDKTYAVTAMANRDQAILEIQKRIPPAP</sequence>
<proteinExistence type="predicted"/>
<dbReference type="RefSeq" id="WP_349219092.1">
    <property type="nucleotide sequence ID" value="NZ_JBBMFD010000008.1"/>
</dbReference>
<feature type="transmembrane region" description="Helical" evidence="1">
    <location>
        <begin position="54"/>
        <end position="73"/>
    </location>
</feature>
<organism evidence="2 3">
    <name type="scientific">Solibaculum intestinale</name>
    <dbReference type="NCBI Taxonomy" id="3133165"/>
    <lineage>
        <taxon>Bacteria</taxon>
        <taxon>Bacillati</taxon>
        <taxon>Bacillota</taxon>
        <taxon>Clostridia</taxon>
        <taxon>Eubacteriales</taxon>
        <taxon>Oscillospiraceae</taxon>
        <taxon>Solibaculum</taxon>
    </lineage>
</organism>
<comment type="caution">
    <text evidence="2">The sequence shown here is derived from an EMBL/GenBank/DDBJ whole genome shotgun (WGS) entry which is preliminary data.</text>
</comment>
<accession>A0ABV1DZM9</accession>
<keyword evidence="1" id="KW-0812">Transmembrane</keyword>
<evidence type="ECO:0000313" key="3">
    <source>
        <dbReference type="Proteomes" id="UP001489509"/>
    </source>
</evidence>
<dbReference type="Proteomes" id="UP001489509">
    <property type="component" value="Unassembled WGS sequence"/>
</dbReference>
<keyword evidence="1" id="KW-0472">Membrane</keyword>
<name>A0ABV1DZM9_9FIRM</name>
<dbReference type="EMBL" id="JBBMFD010000008">
    <property type="protein sequence ID" value="MEQ2440495.1"/>
    <property type="molecule type" value="Genomic_DNA"/>
</dbReference>
<keyword evidence="1" id="KW-1133">Transmembrane helix</keyword>
<keyword evidence="3" id="KW-1185">Reference proteome</keyword>
<evidence type="ECO:0008006" key="4">
    <source>
        <dbReference type="Google" id="ProtNLM"/>
    </source>
</evidence>